<protein>
    <recommendedName>
        <fullName evidence="2">DUF6534 domain-containing protein</fullName>
    </recommendedName>
</protein>
<evidence type="ECO:0000313" key="4">
    <source>
        <dbReference type="Proteomes" id="UP000029665"/>
    </source>
</evidence>
<dbReference type="OrthoDB" id="2562493at2759"/>
<feature type="transmembrane region" description="Helical" evidence="1">
    <location>
        <begin position="21"/>
        <end position="40"/>
    </location>
</feature>
<evidence type="ECO:0000313" key="3">
    <source>
        <dbReference type="EMBL" id="CDO76938.1"/>
    </source>
</evidence>
<organism evidence="3 4">
    <name type="scientific">Pycnoporus cinnabarinus</name>
    <name type="common">Cinnabar-red polypore</name>
    <name type="synonym">Trametes cinnabarina</name>
    <dbReference type="NCBI Taxonomy" id="5643"/>
    <lineage>
        <taxon>Eukaryota</taxon>
        <taxon>Fungi</taxon>
        <taxon>Dikarya</taxon>
        <taxon>Basidiomycota</taxon>
        <taxon>Agaricomycotina</taxon>
        <taxon>Agaricomycetes</taxon>
        <taxon>Polyporales</taxon>
        <taxon>Polyporaceae</taxon>
        <taxon>Trametes</taxon>
    </lineage>
</organism>
<keyword evidence="1" id="KW-0812">Transmembrane</keyword>
<proteinExistence type="predicted"/>
<dbReference type="STRING" id="5643.A0A060SWQ8"/>
<dbReference type="InterPro" id="IPR045339">
    <property type="entry name" value="DUF6534"/>
</dbReference>
<gene>
    <name evidence="3" type="ORF">BN946_scf185006.g20</name>
</gene>
<dbReference type="AlphaFoldDB" id="A0A060SWQ8"/>
<accession>A0A060SWQ8</accession>
<dbReference type="HOGENOM" id="CLU_963597_0_0_1"/>
<evidence type="ECO:0000256" key="1">
    <source>
        <dbReference type="SAM" id="Phobius"/>
    </source>
</evidence>
<dbReference type="EMBL" id="CCBP010000430">
    <property type="protein sequence ID" value="CDO76938.1"/>
    <property type="molecule type" value="Genomic_DNA"/>
</dbReference>
<dbReference type="Pfam" id="PF20152">
    <property type="entry name" value="DUF6534"/>
    <property type="match status" value="1"/>
</dbReference>
<feature type="transmembrane region" description="Helical" evidence="1">
    <location>
        <begin position="94"/>
        <end position="113"/>
    </location>
</feature>
<name>A0A060SWQ8_PYCCI</name>
<keyword evidence="1" id="KW-0472">Membrane</keyword>
<reference evidence="3" key="1">
    <citation type="submission" date="2014-01" db="EMBL/GenBank/DDBJ databases">
        <title>The genome of the white-rot fungus Pycnoporus cinnabarinus: a basidiomycete model with a versatile arsenal for lignocellulosic biomass breakdown.</title>
        <authorList>
            <person name="Levasseur A."/>
            <person name="Lomascolo A."/>
            <person name="Ruiz-Duenas F.J."/>
            <person name="Uzan E."/>
            <person name="Piumi F."/>
            <person name="Kues U."/>
            <person name="Ram A.F.J."/>
            <person name="Murat C."/>
            <person name="Haon M."/>
            <person name="Benoit I."/>
            <person name="Arfi Y."/>
            <person name="Chevret D."/>
            <person name="Drula E."/>
            <person name="Kwon M.J."/>
            <person name="Gouret P."/>
            <person name="Lesage-Meessen L."/>
            <person name="Lombard V."/>
            <person name="Mariette J."/>
            <person name="Noirot C."/>
            <person name="Park J."/>
            <person name="Patyshakuliyeva A."/>
            <person name="Wieneger R.A.B."/>
            <person name="Wosten H.A.B."/>
            <person name="Martin F."/>
            <person name="Coutinho P.M."/>
            <person name="de Vries R."/>
            <person name="Martinez A.T."/>
            <person name="Klopp C."/>
            <person name="Pontarotti P."/>
            <person name="Henrissat B."/>
            <person name="Record E."/>
        </authorList>
    </citation>
    <scope>NUCLEOTIDE SEQUENCE [LARGE SCALE GENOMIC DNA]</scope>
    <source>
        <strain evidence="3">BRFM137</strain>
    </source>
</reference>
<feature type="domain" description="DUF6534" evidence="2">
    <location>
        <begin position="98"/>
        <end position="172"/>
    </location>
</feature>
<comment type="caution">
    <text evidence="3">The sequence shown here is derived from an EMBL/GenBank/DDBJ whole genome shotgun (WGS) entry which is preliminary data.</text>
</comment>
<evidence type="ECO:0000259" key="2">
    <source>
        <dbReference type="Pfam" id="PF20152"/>
    </source>
</evidence>
<feature type="transmembrane region" description="Helical" evidence="1">
    <location>
        <begin position="133"/>
        <end position="154"/>
    </location>
</feature>
<sequence>MIDSKSSQLLRPSSVSRGSSVSAKYRLLVAIAVILSLAGLGEDANSSLFLHGCDGYCVCPLATLSCYWINLDGHRFIAAREHKFLYDIWINRSSYATTVVADVITTGVLVFNLKRFHTGVKRTDDLLDRLAMFALNTGLLIGITNILLFILSFFDNAQLAFLGISMPATKRMLSFSRLMGFASVTLKPPFDALTVYANSVLAVSMAKKDLNPASTHVEFIGMSNVANNSSSPTRVERPQLCNIGNSSEVSPSYISMPVIAVSPDCESLRGSRAASEIKVPSLEGAGEDA</sequence>
<keyword evidence="1" id="KW-1133">Transmembrane helix</keyword>
<keyword evidence="4" id="KW-1185">Reference proteome</keyword>
<dbReference type="Proteomes" id="UP000029665">
    <property type="component" value="Unassembled WGS sequence"/>
</dbReference>